<dbReference type="SUPFAM" id="SSF81606">
    <property type="entry name" value="PP2C-like"/>
    <property type="match status" value="1"/>
</dbReference>
<dbReference type="EMBL" id="WJNH01000002">
    <property type="protein sequence ID" value="MRG85480.1"/>
    <property type="molecule type" value="Genomic_DNA"/>
</dbReference>
<dbReference type="Gene3D" id="3.60.40.10">
    <property type="entry name" value="PPM-type phosphatase domain"/>
    <property type="match status" value="1"/>
</dbReference>
<name>A0A6G1X3M2_9BACI</name>
<dbReference type="InterPro" id="IPR036457">
    <property type="entry name" value="PPM-type-like_dom_sf"/>
</dbReference>
<reference evidence="2 3" key="1">
    <citation type="submission" date="2019-11" db="EMBL/GenBank/DDBJ databases">
        <authorList>
            <person name="Li J."/>
        </authorList>
    </citation>
    <scope>NUCLEOTIDE SEQUENCE [LARGE SCALE GENOMIC DNA]</scope>
    <source>
        <strain evidence="2 3">J4</strain>
    </source>
</reference>
<organism evidence="2 3">
    <name type="scientific">Salinibacillus xinjiangensis</name>
    <dbReference type="NCBI Taxonomy" id="1229268"/>
    <lineage>
        <taxon>Bacteria</taxon>
        <taxon>Bacillati</taxon>
        <taxon>Bacillota</taxon>
        <taxon>Bacilli</taxon>
        <taxon>Bacillales</taxon>
        <taxon>Bacillaceae</taxon>
        <taxon>Salinibacillus</taxon>
    </lineage>
</organism>
<evidence type="ECO:0000313" key="2">
    <source>
        <dbReference type="EMBL" id="MRG85480.1"/>
    </source>
</evidence>
<dbReference type="Pfam" id="PF13672">
    <property type="entry name" value="PP2C_2"/>
    <property type="match status" value="1"/>
</dbReference>
<gene>
    <name evidence="2" type="ORF">GH754_03945</name>
</gene>
<dbReference type="AlphaFoldDB" id="A0A6G1X3M2"/>
<keyword evidence="3" id="KW-1185">Reference proteome</keyword>
<protein>
    <recommendedName>
        <fullName evidence="1">PPM-type phosphatase domain-containing protein</fullName>
    </recommendedName>
</protein>
<dbReference type="InterPro" id="IPR001932">
    <property type="entry name" value="PPM-type_phosphatase-like_dom"/>
</dbReference>
<dbReference type="RefSeq" id="WP_153727422.1">
    <property type="nucleotide sequence ID" value="NZ_WJNH01000002.1"/>
</dbReference>
<evidence type="ECO:0000313" key="3">
    <source>
        <dbReference type="Proteomes" id="UP000480185"/>
    </source>
</evidence>
<accession>A0A6G1X3M2</accession>
<comment type="caution">
    <text evidence="2">The sequence shown here is derived from an EMBL/GenBank/DDBJ whole genome shotgun (WGS) entry which is preliminary data.</text>
</comment>
<dbReference type="Proteomes" id="UP000480185">
    <property type="component" value="Unassembled WGS sequence"/>
</dbReference>
<sequence length="290" mass="32964">MEKVNSVESINFSYVTNQGDGAVNEDIGHVLYNYAWVIDGATPLHHKQVFSKDSDAKWLSEALHDALIMTILSLKPNDSTYSLKEILHRAIKVVQQKEEVHPSNRSLPAYQQPSCVIAMVRKQDDKMDYLMLGDCSLVYTDEEEVHVKTDDRIEPLARKTIKVFRQTQSMNAPDEEKQARLKKQLVANKSYMNQPNGYWVVTIDGKGIDASITGQIQSHSMKSVLLCSDGFSRIVDLFNHLSWSSILNGHVTIQQAVNDIRALELQDKHKTQYPRIKQSDDATAVYINFR</sequence>
<proteinExistence type="predicted"/>
<evidence type="ECO:0000259" key="1">
    <source>
        <dbReference type="Pfam" id="PF13672"/>
    </source>
</evidence>
<feature type="domain" description="PPM-type phosphatase" evidence="1">
    <location>
        <begin position="34"/>
        <end position="247"/>
    </location>
</feature>
<dbReference type="OrthoDB" id="1755431at2"/>